<dbReference type="AlphaFoldDB" id="A0A2I8VP85"/>
<keyword evidence="3" id="KW-1185">Reference proteome</keyword>
<dbReference type="EMBL" id="CP026309">
    <property type="protein sequence ID" value="AUV83733.1"/>
    <property type="molecule type" value="Genomic_DNA"/>
</dbReference>
<sequence length="362" mass="39711">MGSVESVPGERSSEIGGRSWSPFGWLGRRSRTKNMGFVRLRADFEVYREEFDTLVSRAAGDGTFWERDVTDLLEKVEEALEAGRVEDGWRYFHAAQRLEIHGLEALDEREAAKRAQAATEAAENAADVERAGEPDALRTRARAIRLEALDTLGGWRKEAVEELLGADGLADDVTGEEVRAASKILHDQYEGVHLKRYYLQLQFNQLFWLGTLAGFVFVVLSILPYFDIATFFQPPFTLPVVESGETTQAQPVVTSAGFAVFVALSGMVGASLFGMRSLQKKRVSTKVAQRITGLAFTWARGLIGAISALVFYFFLQTPFVGDLGGITPALMIVVGFAAGYSERMVSRAVETVSGATTDAESD</sequence>
<feature type="transmembrane region" description="Helical" evidence="1">
    <location>
        <begin position="294"/>
        <end position="314"/>
    </location>
</feature>
<dbReference type="RefSeq" id="WP_103427422.1">
    <property type="nucleotide sequence ID" value="NZ_CP026309.1"/>
</dbReference>
<protein>
    <submittedName>
        <fullName evidence="2">Uncharacterized protein</fullName>
    </submittedName>
</protein>
<keyword evidence="1" id="KW-0472">Membrane</keyword>
<dbReference type="OrthoDB" id="341940at2157"/>
<evidence type="ECO:0000313" key="2">
    <source>
        <dbReference type="EMBL" id="AUV83733.1"/>
    </source>
</evidence>
<name>A0A2I8VP85_9EURY</name>
<evidence type="ECO:0000313" key="3">
    <source>
        <dbReference type="Proteomes" id="UP000236584"/>
    </source>
</evidence>
<dbReference type="GeneID" id="35594527"/>
<dbReference type="KEGG" id="srub:C2R22_20505"/>
<evidence type="ECO:0000256" key="1">
    <source>
        <dbReference type="SAM" id="Phobius"/>
    </source>
</evidence>
<feature type="transmembrane region" description="Helical" evidence="1">
    <location>
        <begin position="206"/>
        <end position="232"/>
    </location>
</feature>
<accession>A0A2I8VP85</accession>
<feature type="transmembrane region" description="Helical" evidence="1">
    <location>
        <begin position="320"/>
        <end position="340"/>
    </location>
</feature>
<proteinExistence type="predicted"/>
<feature type="transmembrane region" description="Helical" evidence="1">
    <location>
        <begin position="252"/>
        <end position="273"/>
    </location>
</feature>
<organism evidence="2 3">
    <name type="scientific">Salinigranum rubrum</name>
    <dbReference type="NCBI Taxonomy" id="755307"/>
    <lineage>
        <taxon>Archaea</taxon>
        <taxon>Methanobacteriati</taxon>
        <taxon>Methanobacteriota</taxon>
        <taxon>Stenosarchaea group</taxon>
        <taxon>Halobacteria</taxon>
        <taxon>Halobacteriales</taxon>
        <taxon>Haloferacaceae</taxon>
        <taxon>Salinigranum</taxon>
    </lineage>
</organism>
<reference evidence="2 3" key="1">
    <citation type="submission" date="2018-01" db="EMBL/GenBank/DDBJ databases">
        <title>Complete genome sequence of Salinigranum rubrum GX10T, an extremely halophilic archaeon isolated from a marine solar saltern.</title>
        <authorList>
            <person name="Han S."/>
        </authorList>
    </citation>
    <scope>NUCLEOTIDE SEQUENCE [LARGE SCALE GENOMIC DNA]</scope>
    <source>
        <strain evidence="2 3">GX10</strain>
    </source>
</reference>
<keyword evidence="1" id="KW-0812">Transmembrane</keyword>
<keyword evidence="1" id="KW-1133">Transmembrane helix</keyword>
<gene>
    <name evidence="2" type="ORF">C2R22_20505</name>
</gene>
<dbReference type="Proteomes" id="UP000236584">
    <property type="component" value="Chromosome"/>
</dbReference>